<proteinExistence type="predicted"/>
<comment type="caution">
    <text evidence="1">The sequence shown here is derived from an EMBL/GenBank/DDBJ whole genome shotgun (WGS) entry which is preliminary data.</text>
</comment>
<dbReference type="AlphaFoldDB" id="A0AA91SSE5"/>
<organism evidence="1 2">
    <name type="scientific">Mycolicibacillus koreensis</name>
    <dbReference type="NCBI Taxonomy" id="1069220"/>
    <lineage>
        <taxon>Bacteria</taxon>
        <taxon>Bacillati</taxon>
        <taxon>Actinomycetota</taxon>
        <taxon>Actinomycetes</taxon>
        <taxon>Mycobacteriales</taxon>
        <taxon>Mycobacteriaceae</taxon>
        <taxon>Mycolicibacillus</taxon>
    </lineage>
</organism>
<keyword evidence="2" id="KW-1185">Reference proteome</keyword>
<name>A0AA91SSE5_9MYCO</name>
<evidence type="ECO:0000313" key="1">
    <source>
        <dbReference type="EMBL" id="OSC34400.1"/>
    </source>
</evidence>
<accession>A0AA91SSE5</accession>
<gene>
    <name evidence="1" type="ORF">B8W67_06565</name>
</gene>
<reference evidence="1 2" key="1">
    <citation type="submission" date="2017-04" db="EMBL/GenBank/DDBJ databases">
        <title>The new phylogeny of genus Mycobacterium.</title>
        <authorList>
            <person name="Tortoli E."/>
            <person name="Trovato A."/>
            <person name="Cirillo D.M."/>
        </authorList>
    </citation>
    <scope>NUCLEOTIDE SEQUENCE [LARGE SCALE GENOMIC DNA]</scope>
    <source>
        <strain evidence="1 2">KCTC 19819</strain>
    </source>
</reference>
<dbReference type="EMBL" id="NCXO01000010">
    <property type="protein sequence ID" value="OSC34400.1"/>
    <property type="molecule type" value="Genomic_DNA"/>
</dbReference>
<protein>
    <submittedName>
        <fullName evidence="1">Uncharacterized protein</fullName>
    </submittedName>
</protein>
<evidence type="ECO:0000313" key="2">
    <source>
        <dbReference type="Proteomes" id="UP000193577"/>
    </source>
</evidence>
<sequence length="518" mass="56473">MSKLYDVLTNGDDTVPPSDDNFFSWCTPGIPIEPADLEYLTQGLTGVVKKSAVDAMQPSAVAASGGTPPPPPPLTPEQLADLMAKDTSRLYMQAENMARLLDFVPDVAAGTNEQFARLSVQNNDGTLSDIYDYALRMSQVMKVDLPPETVEQIKRLNGLLQKTVKSTDIITGEETECTVPSDLVVAYNAKMAAYSDAALEYNARRIDALTATDSRAVHDWAINADIYRNKVKAALADWETAGHKTDFEKIAAFFEQVGRRDMALLKQEYVEDLEKARLTSPVSGSDFFFTSLVPGNFATSTGWTRFGFTAGDYESHSNSNYQWSRSSVGGGGGFLGIFGGSASHSSSSSHNEYHGTFDSSYVDMSFEIAQVPIARPWLRTAFLTSHYWRFDQNNVVVKGDRLSDGGSPPKGKMPAIPMTAIFVRKLSLKFGENHSFSDYVDNARSQATGAGGYFSFGPFFAGGQGATRSGSGDTRRDYGFKFENNTMAVDGMQLIGFKCHLLPKSPDPAADIPADSWI</sequence>
<dbReference type="Proteomes" id="UP000193577">
    <property type="component" value="Unassembled WGS sequence"/>
</dbReference>